<keyword evidence="2" id="KW-0315">Glutamine amidotransferase</keyword>
<dbReference type="Proteomes" id="UP000219453">
    <property type="component" value="Unassembled WGS sequence"/>
</dbReference>
<organism evidence="2 3">
    <name type="scientific">Natronoarchaeum philippinense</name>
    <dbReference type="NCBI Taxonomy" id="558529"/>
    <lineage>
        <taxon>Archaea</taxon>
        <taxon>Methanobacteriati</taxon>
        <taxon>Methanobacteriota</taxon>
        <taxon>Stenosarchaea group</taxon>
        <taxon>Halobacteria</taxon>
        <taxon>Halobacteriales</taxon>
        <taxon>Natronoarchaeaceae</taxon>
    </lineage>
</organism>
<dbReference type="CDD" id="cd01741">
    <property type="entry name" value="GATase1_1"/>
    <property type="match status" value="1"/>
</dbReference>
<dbReference type="PANTHER" id="PTHR42695:SF5">
    <property type="entry name" value="GLUTAMINE AMIDOTRANSFERASE YLR126C-RELATED"/>
    <property type="match status" value="1"/>
</dbReference>
<dbReference type="EMBL" id="OBEJ01000003">
    <property type="protein sequence ID" value="SNZ16349.1"/>
    <property type="molecule type" value="Genomic_DNA"/>
</dbReference>
<dbReference type="PANTHER" id="PTHR42695">
    <property type="entry name" value="GLUTAMINE AMIDOTRANSFERASE YLR126C-RELATED"/>
    <property type="match status" value="1"/>
</dbReference>
<dbReference type="OrthoDB" id="7388at2157"/>
<dbReference type="InterPro" id="IPR017926">
    <property type="entry name" value="GATASE"/>
</dbReference>
<keyword evidence="2" id="KW-0808">Transferase</keyword>
<dbReference type="GO" id="GO:0016740">
    <property type="term" value="F:transferase activity"/>
    <property type="evidence" value="ECO:0007669"/>
    <property type="project" value="UniProtKB-KW"/>
</dbReference>
<evidence type="ECO:0000313" key="2">
    <source>
        <dbReference type="EMBL" id="SNZ16349.1"/>
    </source>
</evidence>
<gene>
    <name evidence="2" type="ORF">SAMN06269185_2768</name>
</gene>
<dbReference type="GO" id="GO:0005829">
    <property type="term" value="C:cytosol"/>
    <property type="evidence" value="ECO:0007669"/>
    <property type="project" value="TreeGrafter"/>
</dbReference>
<dbReference type="RefSeq" id="WP_097009643.1">
    <property type="nucleotide sequence ID" value="NZ_OBEJ01000003.1"/>
</dbReference>
<dbReference type="FunFam" id="3.40.50.880:FF:000033">
    <property type="entry name" value="Glutamine amidotransferase class-I"/>
    <property type="match status" value="1"/>
</dbReference>
<sequence length="228" mass="24581">MRVHYLQHVPYEPPAAIADWARERGHDLTGTLLYDDEPLPDPDEFDVLVVLGGPMGVYDDAEYPHLDAERELIRTVHDDGTPILGVCLGAQLLAAALGAEVYPHERSEIGWFPVEATDAAAGSPLAPLGEAFTALHWHGDTYDLPEGATQLARTDACEQQAFVVGNSLGLQFHLESTPESLAALVDAAGELGDGEYVQSEAELLTDDAPYEACREGLYAVLDRLMASA</sequence>
<dbReference type="InterPro" id="IPR029062">
    <property type="entry name" value="Class_I_gatase-like"/>
</dbReference>
<dbReference type="Pfam" id="PF00117">
    <property type="entry name" value="GATase"/>
    <property type="match status" value="1"/>
</dbReference>
<dbReference type="AlphaFoldDB" id="A0A285P3N6"/>
<dbReference type="SUPFAM" id="SSF52317">
    <property type="entry name" value="Class I glutamine amidotransferase-like"/>
    <property type="match status" value="1"/>
</dbReference>
<proteinExistence type="predicted"/>
<evidence type="ECO:0000259" key="1">
    <source>
        <dbReference type="Pfam" id="PF00117"/>
    </source>
</evidence>
<dbReference type="Gene3D" id="3.40.50.880">
    <property type="match status" value="1"/>
</dbReference>
<feature type="domain" description="Glutamine amidotransferase" evidence="1">
    <location>
        <begin position="42"/>
        <end position="179"/>
    </location>
</feature>
<name>A0A285P3N6_NATPI</name>
<reference evidence="3" key="1">
    <citation type="submission" date="2017-09" db="EMBL/GenBank/DDBJ databases">
        <authorList>
            <person name="Varghese N."/>
            <person name="Submissions S."/>
        </authorList>
    </citation>
    <scope>NUCLEOTIDE SEQUENCE [LARGE SCALE GENOMIC DNA]</scope>
    <source>
        <strain evidence="3">DSM 27208</strain>
    </source>
</reference>
<keyword evidence="3" id="KW-1185">Reference proteome</keyword>
<dbReference type="PROSITE" id="PS51273">
    <property type="entry name" value="GATASE_TYPE_1"/>
    <property type="match status" value="1"/>
</dbReference>
<dbReference type="InterPro" id="IPR044992">
    <property type="entry name" value="ChyE-like"/>
</dbReference>
<evidence type="ECO:0000313" key="3">
    <source>
        <dbReference type="Proteomes" id="UP000219453"/>
    </source>
</evidence>
<accession>A0A285P3N6</accession>
<protein>
    <submittedName>
        <fullName evidence="2">GMP synthase - Glutamine amidotransferase</fullName>
    </submittedName>
</protein>